<dbReference type="Proteomes" id="UP001500767">
    <property type="component" value="Unassembled WGS sequence"/>
</dbReference>
<dbReference type="InterPro" id="IPR000572">
    <property type="entry name" value="OxRdtase_Mopterin-bd_dom"/>
</dbReference>
<comment type="caution">
    <text evidence="2">The sequence shown here is derived from an EMBL/GenBank/DDBJ whole genome shotgun (WGS) entry which is preliminary data.</text>
</comment>
<dbReference type="PROSITE" id="PS51318">
    <property type="entry name" value="TAT"/>
    <property type="match status" value="1"/>
</dbReference>
<dbReference type="InterPro" id="IPR019546">
    <property type="entry name" value="TAT_signal_bac_arc"/>
</dbReference>
<proteinExistence type="predicted"/>
<dbReference type="PANTHER" id="PTHR43032:SF2">
    <property type="entry name" value="BLL0505 PROTEIN"/>
    <property type="match status" value="1"/>
</dbReference>
<accession>A0ABP6Y1C3</accession>
<evidence type="ECO:0000259" key="1">
    <source>
        <dbReference type="Pfam" id="PF00174"/>
    </source>
</evidence>
<dbReference type="EMBL" id="BAAAYR010000004">
    <property type="protein sequence ID" value="GAA3575210.1"/>
    <property type="molecule type" value="Genomic_DNA"/>
</dbReference>
<dbReference type="InterPro" id="IPR036374">
    <property type="entry name" value="OxRdtase_Mopterin-bd_sf"/>
</dbReference>
<dbReference type="RefSeq" id="WP_204910227.1">
    <property type="nucleotide sequence ID" value="NZ_BAAAYR010000004.1"/>
</dbReference>
<reference evidence="3" key="1">
    <citation type="journal article" date="2019" name="Int. J. Syst. Evol. Microbiol.">
        <title>The Global Catalogue of Microorganisms (GCM) 10K type strain sequencing project: providing services to taxonomists for standard genome sequencing and annotation.</title>
        <authorList>
            <consortium name="The Broad Institute Genomics Platform"/>
            <consortium name="The Broad Institute Genome Sequencing Center for Infectious Disease"/>
            <person name="Wu L."/>
            <person name="Ma J."/>
        </authorList>
    </citation>
    <scope>NUCLEOTIDE SEQUENCE [LARGE SCALE GENOMIC DNA]</scope>
    <source>
        <strain evidence="3">JCM 16540</strain>
    </source>
</reference>
<dbReference type="Gene3D" id="3.90.420.10">
    <property type="entry name" value="Oxidoreductase, molybdopterin-binding domain"/>
    <property type="match status" value="1"/>
</dbReference>
<sequence length="204" mass="21695">MSGRETLRSRRAFLATVAAATGTLGVLTVGQSVGWLRGTNLFAPRVPADGPQGLAVNRTAAAAGVEDLANDPSWRLTVVGPAATLSLGRDQLLAMAQTVSVLPITCVEGWSASARWDGVRIRDLMDRVGAPTDARVRVTSLEPQGVYRVTELPGEFVRHPTTLVALGLDGEALDLDHGYPARLIAPNRPGVLQTKWLTRLEVLA</sequence>
<organism evidence="2 3">
    <name type="scientific">Microlunatus spumicola</name>
    <dbReference type="NCBI Taxonomy" id="81499"/>
    <lineage>
        <taxon>Bacteria</taxon>
        <taxon>Bacillati</taxon>
        <taxon>Actinomycetota</taxon>
        <taxon>Actinomycetes</taxon>
        <taxon>Propionibacteriales</taxon>
        <taxon>Propionibacteriaceae</taxon>
        <taxon>Microlunatus</taxon>
    </lineage>
</organism>
<gene>
    <name evidence="2" type="ORF">GCM10022197_35340</name>
</gene>
<dbReference type="NCBIfam" id="TIGR01409">
    <property type="entry name" value="TAT_signal_seq"/>
    <property type="match status" value="1"/>
</dbReference>
<keyword evidence="3" id="KW-1185">Reference proteome</keyword>
<dbReference type="PRINTS" id="PR00407">
    <property type="entry name" value="EUMOPTERIN"/>
</dbReference>
<protein>
    <recommendedName>
        <fullName evidence="1">Oxidoreductase molybdopterin-binding domain-containing protein</fullName>
    </recommendedName>
</protein>
<dbReference type="PANTHER" id="PTHR43032">
    <property type="entry name" value="PROTEIN-METHIONINE-SULFOXIDE REDUCTASE"/>
    <property type="match status" value="1"/>
</dbReference>
<feature type="domain" description="Oxidoreductase molybdopterin-binding" evidence="1">
    <location>
        <begin position="71"/>
        <end position="203"/>
    </location>
</feature>
<dbReference type="InterPro" id="IPR008335">
    <property type="entry name" value="Mopterin_OxRdtase_euk"/>
</dbReference>
<dbReference type="Pfam" id="PF00174">
    <property type="entry name" value="Oxidored_molyb"/>
    <property type="match status" value="1"/>
</dbReference>
<dbReference type="InterPro" id="IPR006311">
    <property type="entry name" value="TAT_signal"/>
</dbReference>
<dbReference type="CDD" id="cd00321">
    <property type="entry name" value="SO_family_Moco"/>
    <property type="match status" value="1"/>
</dbReference>
<dbReference type="SUPFAM" id="SSF56524">
    <property type="entry name" value="Oxidoreductase molybdopterin-binding domain"/>
    <property type="match status" value="1"/>
</dbReference>
<evidence type="ECO:0000313" key="3">
    <source>
        <dbReference type="Proteomes" id="UP001500767"/>
    </source>
</evidence>
<name>A0ABP6Y1C3_9ACTN</name>
<evidence type="ECO:0000313" key="2">
    <source>
        <dbReference type="EMBL" id="GAA3575210.1"/>
    </source>
</evidence>